<feature type="binding site" evidence="6">
    <location>
        <position position="7"/>
    </location>
    <ligand>
        <name>Mg(2+)</name>
        <dbReference type="ChEBI" id="CHEBI:18420"/>
    </ligand>
</feature>
<feature type="binding site" evidence="6">
    <location>
        <position position="90"/>
    </location>
    <ligand>
        <name>substrate</name>
    </ligand>
</feature>
<feature type="binding site" evidence="6">
    <location>
        <position position="382"/>
    </location>
    <ligand>
        <name>Mg(2+)</name>
        <dbReference type="ChEBI" id="CHEBI:18420"/>
    </ligand>
</feature>
<dbReference type="InterPro" id="IPR004372">
    <property type="entry name" value="Ac/propionate_kinase"/>
</dbReference>
<keyword evidence="9" id="KW-1185">Reference proteome</keyword>
<keyword evidence="6" id="KW-0963">Cytoplasm</keyword>
<keyword evidence="5 6" id="KW-0067">ATP-binding</keyword>
<comment type="pathway">
    <text evidence="6">Metabolic intermediate biosynthesis; acetyl-CoA biosynthesis; acetyl-CoA from acetate: step 1/2.</text>
</comment>
<keyword evidence="6" id="KW-0479">Metal-binding</keyword>
<evidence type="ECO:0000256" key="5">
    <source>
        <dbReference type="ARBA" id="ARBA00022840"/>
    </source>
</evidence>
<dbReference type="OrthoDB" id="9802453at2"/>
<evidence type="ECO:0000256" key="1">
    <source>
        <dbReference type="ARBA" id="ARBA00008748"/>
    </source>
</evidence>
<dbReference type="InterPro" id="IPR000890">
    <property type="entry name" value="Aliphatic_acid_kin_short-chain"/>
</dbReference>
<dbReference type="PROSITE" id="PS01075">
    <property type="entry name" value="ACETATE_KINASE_1"/>
    <property type="match status" value="1"/>
</dbReference>
<comment type="function">
    <text evidence="6">Catalyzes the formation of acetyl phosphate from acetate and ATP. Can also catalyze the reverse reaction.</text>
</comment>
<dbReference type="NCBIfam" id="TIGR00016">
    <property type="entry name" value="ackA"/>
    <property type="match status" value="1"/>
</dbReference>
<comment type="subunit">
    <text evidence="6">Homodimer.</text>
</comment>
<feature type="active site" description="Proton donor/acceptor" evidence="6">
    <location>
        <position position="147"/>
    </location>
</feature>
<dbReference type="AlphaFoldDB" id="A0A4Q1ASC9"/>
<comment type="cofactor">
    <cofactor evidence="6">
        <name>Mg(2+)</name>
        <dbReference type="ChEBI" id="CHEBI:18420"/>
    </cofactor>
    <cofactor evidence="6">
        <name>Mn(2+)</name>
        <dbReference type="ChEBI" id="CHEBI:29035"/>
    </cofactor>
    <text evidence="6">Mg(2+). Can also accept Mn(2+).</text>
</comment>
<feature type="binding site" evidence="6">
    <location>
        <position position="14"/>
    </location>
    <ligand>
        <name>ATP</name>
        <dbReference type="ChEBI" id="CHEBI:30616"/>
    </ligand>
</feature>
<evidence type="ECO:0000256" key="7">
    <source>
        <dbReference type="RuleBase" id="RU003835"/>
    </source>
</evidence>
<accession>A0A4Q1ASC9</accession>
<dbReference type="InterPro" id="IPR023865">
    <property type="entry name" value="Aliphatic_acid_kinase_CS"/>
</dbReference>
<dbReference type="InterPro" id="IPR043129">
    <property type="entry name" value="ATPase_NBD"/>
</dbReference>
<comment type="similarity">
    <text evidence="1 6 7">Belongs to the acetokinase family.</text>
</comment>
<gene>
    <name evidence="6" type="primary">ackA</name>
    <name evidence="8" type="ORF">CP965_13605</name>
</gene>
<evidence type="ECO:0000256" key="3">
    <source>
        <dbReference type="ARBA" id="ARBA00022741"/>
    </source>
</evidence>
<protein>
    <recommendedName>
        <fullName evidence="6">Acetate kinase</fullName>
        <ecNumber evidence="6">2.7.2.1</ecNumber>
    </recommendedName>
    <alternativeName>
        <fullName evidence="6">Acetokinase</fullName>
    </alternativeName>
</protein>
<dbReference type="Pfam" id="PF00871">
    <property type="entry name" value="Acetate_kinase"/>
    <property type="match status" value="1"/>
</dbReference>
<evidence type="ECO:0000313" key="8">
    <source>
        <dbReference type="EMBL" id="RXK11472.1"/>
    </source>
</evidence>
<sequence length="397" mass="44204">MLILVLNAGSSSLKYQLINPKTAEVKASGLCERIGIDGVMKHEIAEHRKLEIEQPMPTHKEAIEFVLNILTHDDTKVIENINEISAIGHRVVHGGEYFKKSTLITKDVLQKIEELIPLAPLHNPAHILGIKICQELMADKPNVAVFDTAFHQTMPEENYLYAVPHEDYIEHHLRKYGFHGTSHHYVSNEAINMLNKKESKVIVCHLGNGSSICAVKNGKSIDTTMGLTPLEGLVMGTRSGDIDAGVIPYLMDRKGMNSHEIVDYLNKKSGILGVSGISSDLREVLKEAEDGDHRAKICIEMMCNRIKKYICSYMGQLGGADAICFTAGIGENADVIREKVCTGLEFLGLEIDKKENKKRKSGNREIQKDSSKIKIFVIPTNEEYVIAKDTYNLVKKA</sequence>
<evidence type="ECO:0000256" key="2">
    <source>
        <dbReference type="ARBA" id="ARBA00022679"/>
    </source>
</evidence>
<dbReference type="PANTHER" id="PTHR21060:SF15">
    <property type="entry name" value="ACETATE KINASE-RELATED"/>
    <property type="match status" value="1"/>
</dbReference>
<keyword evidence="3 6" id="KW-0547">Nucleotide-binding</keyword>
<dbReference type="GO" id="GO:0008776">
    <property type="term" value="F:acetate kinase activity"/>
    <property type="evidence" value="ECO:0007669"/>
    <property type="project" value="UniProtKB-UniRule"/>
</dbReference>
<feature type="site" description="Transition state stabilizer" evidence="6">
    <location>
        <position position="238"/>
    </location>
</feature>
<organism evidence="8 9">
    <name type="scientific">Halarcobacter mediterraneus</name>
    <dbReference type="NCBI Taxonomy" id="2023153"/>
    <lineage>
        <taxon>Bacteria</taxon>
        <taxon>Pseudomonadati</taxon>
        <taxon>Campylobacterota</taxon>
        <taxon>Epsilonproteobacteria</taxon>
        <taxon>Campylobacterales</taxon>
        <taxon>Arcobacteraceae</taxon>
        <taxon>Halarcobacter</taxon>
    </lineage>
</organism>
<dbReference type="GO" id="GO:0006083">
    <property type="term" value="P:acetate metabolic process"/>
    <property type="evidence" value="ECO:0007669"/>
    <property type="project" value="TreeGrafter"/>
</dbReference>
<evidence type="ECO:0000256" key="4">
    <source>
        <dbReference type="ARBA" id="ARBA00022777"/>
    </source>
</evidence>
<comment type="catalytic activity">
    <reaction evidence="6">
        <text>acetate + ATP = acetyl phosphate + ADP</text>
        <dbReference type="Rhea" id="RHEA:11352"/>
        <dbReference type="ChEBI" id="CHEBI:22191"/>
        <dbReference type="ChEBI" id="CHEBI:30089"/>
        <dbReference type="ChEBI" id="CHEBI:30616"/>
        <dbReference type="ChEBI" id="CHEBI:456216"/>
        <dbReference type="EC" id="2.7.2.1"/>
    </reaction>
</comment>
<dbReference type="PROSITE" id="PS01076">
    <property type="entry name" value="ACETATE_KINASE_2"/>
    <property type="match status" value="1"/>
</dbReference>
<reference evidence="8 9" key="1">
    <citation type="submission" date="2017-09" db="EMBL/GenBank/DDBJ databases">
        <title>Genomics of the genus Arcobacter.</title>
        <authorList>
            <person name="Perez-Cataluna A."/>
            <person name="Figueras M.J."/>
            <person name="Salas-Masso N."/>
        </authorList>
    </citation>
    <scope>NUCLEOTIDE SEQUENCE [LARGE SCALE GENOMIC DNA]</scope>
    <source>
        <strain evidence="8 9">F156-34</strain>
    </source>
</reference>
<keyword evidence="6" id="KW-0460">Magnesium</keyword>
<feature type="binding site" evidence="6">
    <location>
        <begin position="280"/>
        <end position="282"/>
    </location>
    <ligand>
        <name>ATP</name>
        <dbReference type="ChEBI" id="CHEBI:30616"/>
    </ligand>
</feature>
<comment type="subcellular location">
    <subcellularLocation>
        <location evidence="6">Cytoplasm</location>
    </subcellularLocation>
</comment>
<dbReference type="PRINTS" id="PR00471">
    <property type="entry name" value="ACETATEKNASE"/>
</dbReference>
<comment type="caution">
    <text evidence="8">The sequence shown here is derived from an EMBL/GenBank/DDBJ whole genome shotgun (WGS) entry which is preliminary data.</text>
</comment>
<name>A0A4Q1ASC9_9BACT</name>
<dbReference type="GO" id="GO:0005737">
    <property type="term" value="C:cytoplasm"/>
    <property type="evidence" value="ECO:0007669"/>
    <property type="project" value="UniProtKB-SubCell"/>
</dbReference>
<feature type="binding site" evidence="6">
    <location>
        <begin position="205"/>
        <end position="209"/>
    </location>
    <ligand>
        <name>ATP</name>
        <dbReference type="ChEBI" id="CHEBI:30616"/>
    </ligand>
</feature>
<dbReference type="HAMAP" id="MF_00020">
    <property type="entry name" value="Acetate_kinase"/>
    <property type="match status" value="1"/>
</dbReference>
<keyword evidence="2 6" id="KW-0808">Transferase</keyword>
<proteinExistence type="inferred from homology"/>
<evidence type="ECO:0000256" key="6">
    <source>
        <dbReference type="HAMAP-Rule" id="MF_00020"/>
    </source>
</evidence>
<dbReference type="GO" id="GO:0005524">
    <property type="term" value="F:ATP binding"/>
    <property type="evidence" value="ECO:0007669"/>
    <property type="project" value="UniProtKB-KW"/>
</dbReference>
<keyword evidence="4 6" id="KW-0418">Kinase</keyword>
<feature type="site" description="Transition state stabilizer" evidence="6">
    <location>
        <position position="179"/>
    </location>
</feature>
<dbReference type="PIRSF" id="PIRSF000722">
    <property type="entry name" value="Acetate_prop_kin"/>
    <property type="match status" value="1"/>
</dbReference>
<dbReference type="PANTHER" id="PTHR21060">
    <property type="entry name" value="ACETATE KINASE"/>
    <property type="match status" value="1"/>
</dbReference>
<dbReference type="EC" id="2.7.2.1" evidence="6"/>
<dbReference type="GO" id="GO:0000287">
    <property type="term" value="F:magnesium ion binding"/>
    <property type="evidence" value="ECO:0007669"/>
    <property type="project" value="UniProtKB-UniRule"/>
</dbReference>
<dbReference type="RefSeq" id="WP_129062661.1">
    <property type="nucleotide sequence ID" value="NZ_NXIE01000008.1"/>
</dbReference>
<dbReference type="EMBL" id="NXIE01000008">
    <property type="protein sequence ID" value="RXK11472.1"/>
    <property type="molecule type" value="Genomic_DNA"/>
</dbReference>
<dbReference type="SUPFAM" id="SSF53067">
    <property type="entry name" value="Actin-like ATPase domain"/>
    <property type="match status" value="2"/>
</dbReference>
<evidence type="ECO:0000313" key="9">
    <source>
        <dbReference type="Proteomes" id="UP000289718"/>
    </source>
</evidence>
<dbReference type="Gene3D" id="3.30.420.40">
    <property type="match status" value="2"/>
</dbReference>
<dbReference type="UniPathway" id="UPA00340">
    <property type="reaction ID" value="UER00458"/>
</dbReference>
<dbReference type="CDD" id="cd24010">
    <property type="entry name" value="ASKHA_NBD_AcK_PK"/>
    <property type="match status" value="1"/>
</dbReference>
<dbReference type="Proteomes" id="UP000289718">
    <property type="component" value="Unassembled WGS sequence"/>
</dbReference>
<feature type="binding site" evidence="6">
    <location>
        <begin position="328"/>
        <end position="332"/>
    </location>
    <ligand>
        <name>ATP</name>
        <dbReference type="ChEBI" id="CHEBI:30616"/>
    </ligand>
</feature>
<dbReference type="GO" id="GO:0006085">
    <property type="term" value="P:acetyl-CoA biosynthetic process"/>
    <property type="evidence" value="ECO:0007669"/>
    <property type="project" value="UniProtKB-UniRule"/>
</dbReference>